<keyword evidence="3" id="KW-1185">Reference proteome</keyword>
<dbReference type="Proteomes" id="UP000652761">
    <property type="component" value="Unassembled WGS sequence"/>
</dbReference>
<dbReference type="OrthoDB" id="1738459at2759"/>
<organism evidence="2 3">
    <name type="scientific">Colocasia esculenta</name>
    <name type="common">Wild taro</name>
    <name type="synonym">Arum esculentum</name>
    <dbReference type="NCBI Taxonomy" id="4460"/>
    <lineage>
        <taxon>Eukaryota</taxon>
        <taxon>Viridiplantae</taxon>
        <taxon>Streptophyta</taxon>
        <taxon>Embryophyta</taxon>
        <taxon>Tracheophyta</taxon>
        <taxon>Spermatophyta</taxon>
        <taxon>Magnoliopsida</taxon>
        <taxon>Liliopsida</taxon>
        <taxon>Araceae</taxon>
        <taxon>Aroideae</taxon>
        <taxon>Colocasieae</taxon>
        <taxon>Colocasia</taxon>
    </lineage>
</organism>
<dbReference type="AlphaFoldDB" id="A0A843VJ55"/>
<feature type="compositionally biased region" description="Basic residues" evidence="1">
    <location>
        <begin position="27"/>
        <end position="38"/>
    </location>
</feature>
<dbReference type="EMBL" id="NMUH01001861">
    <property type="protein sequence ID" value="MQL95975.1"/>
    <property type="molecule type" value="Genomic_DNA"/>
</dbReference>
<sequence length="474" mass="53619">MLTLEAPTEQETLQPEEDLFWGQEPTKHKKKNRRSRKKKAVATLSCNTISSLLGLVEHHDEEEIYSPCNDVNQVGASGAKFITRSRRKWGCSPPANQNIIFRREPSYQIPEPRVRVVQVPPPPGLYTDEEAGGTIPSFAKFLAAEKQTKTRPIPLIAQEKGKHKQISPTGEIQARNDANDKEELKLDDVKGDSRIVKLVKKIPTRFSVWEILSLGEETRKALITALQTLVQYEACLAEMQVEAVVANVESITFTPEDMLLPMTTHNRPLYMRGQLNGLPLNRILVDPGAAVNILTYKIYQKYHFNVHLTTVHDGLAKPVVQINCQTVRALKTMVIFHPCGRFTIFYVAEEQPMRRDDDCKIPEETGDPLVPIMGFSDMSNTVTRLAKRQQIPLCQRLSQREMFRKLWYPPNMDRELLKITQHPGLGLSLGGSYTVGMISIANQAEKSPSRVVYDDYPEERDTAKTATYTSDEPP</sequence>
<reference evidence="2" key="1">
    <citation type="submission" date="2017-07" db="EMBL/GenBank/DDBJ databases">
        <title>Taro Niue Genome Assembly and Annotation.</title>
        <authorList>
            <person name="Atibalentja N."/>
            <person name="Keating K."/>
            <person name="Fields C.J."/>
        </authorList>
    </citation>
    <scope>NUCLEOTIDE SEQUENCE</scope>
    <source>
        <strain evidence="2">Niue_2</strain>
        <tissue evidence="2">Leaf</tissue>
    </source>
</reference>
<protein>
    <submittedName>
        <fullName evidence="2">Uncharacterized protein</fullName>
    </submittedName>
</protein>
<feature type="compositionally biased region" description="Polar residues" evidence="1">
    <location>
        <begin position="464"/>
        <end position="474"/>
    </location>
</feature>
<feature type="region of interest" description="Disordered" evidence="1">
    <location>
        <begin position="448"/>
        <end position="474"/>
    </location>
</feature>
<gene>
    <name evidence="2" type="ORF">Taro_028646</name>
</gene>
<comment type="caution">
    <text evidence="2">The sequence shown here is derived from an EMBL/GenBank/DDBJ whole genome shotgun (WGS) entry which is preliminary data.</text>
</comment>
<evidence type="ECO:0000256" key="1">
    <source>
        <dbReference type="SAM" id="MobiDB-lite"/>
    </source>
</evidence>
<evidence type="ECO:0000313" key="3">
    <source>
        <dbReference type="Proteomes" id="UP000652761"/>
    </source>
</evidence>
<name>A0A843VJ55_COLES</name>
<evidence type="ECO:0000313" key="2">
    <source>
        <dbReference type="EMBL" id="MQL95975.1"/>
    </source>
</evidence>
<accession>A0A843VJ55</accession>
<proteinExistence type="predicted"/>
<feature type="region of interest" description="Disordered" evidence="1">
    <location>
        <begin position="1"/>
        <end position="38"/>
    </location>
</feature>